<keyword evidence="3" id="KW-1185">Reference proteome</keyword>
<comment type="caution">
    <text evidence="2">The sequence shown here is derived from an EMBL/GenBank/DDBJ whole genome shotgun (WGS) entry which is preliminary data.</text>
</comment>
<evidence type="ECO:0000313" key="3">
    <source>
        <dbReference type="Proteomes" id="UP000011135"/>
    </source>
</evidence>
<dbReference type="GO" id="GO:0016747">
    <property type="term" value="F:acyltransferase activity, transferring groups other than amino-acyl groups"/>
    <property type="evidence" value="ECO:0007669"/>
    <property type="project" value="InterPro"/>
</dbReference>
<dbReference type="PROSITE" id="PS51186">
    <property type="entry name" value="GNAT"/>
    <property type="match status" value="1"/>
</dbReference>
<dbReference type="Pfam" id="PF13673">
    <property type="entry name" value="Acetyltransf_10"/>
    <property type="match status" value="1"/>
</dbReference>
<dbReference type="eggNOG" id="COG0456">
    <property type="taxonomic scope" value="Bacteria"/>
</dbReference>
<dbReference type="OrthoDB" id="961272at2"/>
<feature type="domain" description="N-acetyltransferase" evidence="1">
    <location>
        <begin position="1"/>
        <end position="146"/>
    </location>
</feature>
<keyword evidence="2" id="KW-0808">Transferase</keyword>
<proteinExistence type="predicted"/>
<accession>L8JJ96</accession>
<gene>
    <name evidence="2" type="ORF">C900_00562</name>
</gene>
<dbReference type="Gene3D" id="3.40.630.30">
    <property type="match status" value="1"/>
</dbReference>
<dbReference type="EMBL" id="AMZN01000123">
    <property type="protein sequence ID" value="ELR68298.1"/>
    <property type="molecule type" value="Genomic_DNA"/>
</dbReference>
<dbReference type="InterPro" id="IPR016181">
    <property type="entry name" value="Acyl_CoA_acyltransferase"/>
</dbReference>
<reference evidence="2 3" key="1">
    <citation type="submission" date="2012-12" db="EMBL/GenBank/DDBJ databases">
        <title>Genome assembly of Fulvivirga imtechensis AK7.</title>
        <authorList>
            <person name="Nupur N."/>
            <person name="Khatri I."/>
            <person name="Kumar R."/>
            <person name="Subramanian S."/>
            <person name="Pinnaka A."/>
        </authorList>
    </citation>
    <scope>NUCLEOTIDE SEQUENCE [LARGE SCALE GENOMIC DNA]</scope>
    <source>
        <strain evidence="2 3">AK7</strain>
    </source>
</reference>
<dbReference type="SUPFAM" id="SSF55729">
    <property type="entry name" value="Acyl-CoA N-acyltransferases (Nat)"/>
    <property type="match status" value="1"/>
</dbReference>
<evidence type="ECO:0000313" key="2">
    <source>
        <dbReference type="EMBL" id="ELR68298.1"/>
    </source>
</evidence>
<evidence type="ECO:0000259" key="1">
    <source>
        <dbReference type="PROSITE" id="PS51186"/>
    </source>
</evidence>
<name>L8JJ96_9BACT</name>
<dbReference type="Proteomes" id="UP000011135">
    <property type="component" value="Unassembled WGS sequence"/>
</dbReference>
<dbReference type="STRING" id="1237149.C900_00562"/>
<dbReference type="InterPro" id="IPR000182">
    <property type="entry name" value="GNAT_dom"/>
</dbReference>
<organism evidence="2 3">
    <name type="scientific">Fulvivirga imtechensis AK7</name>
    <dbReference type="NCBI Taxonomy" id="1237149"/>
    <lineage>
        <taxon>Bacteria</taxon>
        <taxon>Pseudomonadati</taxon>
        <taxon>Bacteroidota</taxon>
        <taxon>Cytophagia</taxon>
        <taxon>Cytophagales</taxon>
        <taxon>Fulvivirgaceae</taxon>
        <taxon>Fulvivirga</taxon>
    </lineage>
</organism>
<dbReference type="AlphaFoldDB" id="L8JJ96"/>
<sequence>MIRPYTHHDKEAVIHLLQLNTPEYFHPSEEHDFIEYLDKFLEHYFVVEEKGQIVGCGGYNFAENNTIARIAWDMIHPAFQERGVGKKLTLYRIDAIKKSSAAQSIVVRTSQLAYPFYEKVGFELEKVAKDFWAEGFDLYQMKMSIK</sequence>
<dbReference type="CDD" id="cd04301">
    <property type="entry name" value="NAT_SF"/>
    <property type="match status" value="1"/>
</dbReference>
<protein>
    <submittedName>
        <fullName evidence="2">Acetyltransferase, gnat family</fullName>
    </submittedName>
</protein>